<dbReference type="GeneID" id="69802701"/>
<accession>A0A0R1YQB6</accession>
<dbReference type="Proteomes" id="UP000051957">
    <property type="component" value="Unassembled WGS sequence"/>
</dbReference>
<evidence type="ECO:0000313" key="6">
    <source>
        <dbReference type="EMBL" id="KRM44656.1"/>
    </source>
</evidence>
<dbReference type="InterPro" id="IPR013785">
    <property type="entry name" value="Aldolase_TIM"/>
</dbReference>
<evidence type="ECO:0000256" key="1">
    <source>
        <dbReference type="ARBA" id="ARBA00004761"/>
    </source>
</evidence>
<dbReference type="RefSeq" id="WP_057911368.1">
    <property type="nucleotide sequence ID" value="NZ_AZGK01000025.1"/>
</dbReference>
<dbReference type="InterPro" id="IPR000887">
    <property type="entry name" value="Aldlse_KDPG_KHG"/>
</dbReference>
<dbReference type="EMBL" id="AZGK01000025">
    <property type="protein sequence ID" value="KRM44656.1"/>
    <property type="molecule type" value="Genomic_DNA"/>
</dbReference>
<comment type="similarity">
    <text evidence="2">Belongs to the KHG/KDPG aldolase family.</text>
</comment>
<reference evidence="6 7" key="1">
    <citation type="journal article" date="2015" name="Genome Announc.">
        <title>Expanding the biotechnology potential of lactobacilli through comparative genomics of 213 strains and associated genera.</title>
        <authorList>
            <person name="Sun Z."/>
            <person name="Harris H.M."/>
            <person name="McCann A."/>
            <person name="Guo C."/>
            <person name="Argimon S."/>
            <person name="Zhang W."/>
            <person name="Yang X."/>
            <person name="Jeffery I.B."/>
            <person name="Cooney J.C."/>
            <person name="Kagawa T.F."/>
            <person name="Liu W."/>
            <person name="Song Y."/>
            <person name="Salvetti E."/>
            <person name="Wrobel A."/>
            <person name="Rasinkangas P."/>
            <person name="Parkhill J."/>
            <person name="Rea M.C."/>
            <person name="O'Sullivan O."/>
            <person name="Ritari J."/>
            <person name="Douillard F.P."/>
            <person name="Paul Ross R."/>
            <person name="Yang R."/>
            <person name="Briner A.E."/>
            <person name="Felis G.E."/>
            <person name="de Vos W.M."/>
            <person name="Barrangou R."/>
            <person name="Klaenhammer T.R."/>
            <person name="Caufield P.W."/>
            <person name="Cui Y."/>
            <person name="Zhang H."/>
            <person name="O'Toole P.W."/>
        </authorList>
    </citation>
    <scope>NUCLEOTIDE SEQUENCE [LARGE SCALE GENOMIC DNA]</scope>
    <source>
        <strain evidence="6 7">DSM 5707</strain>
    </source>
</reference>
<evidence type="ECO:0000256" key="2">
    <source>
        <dbReference type="ARBA" id="ARBA00006906"/>
    </source>
</evidence>
<keyword evidence="5" id="KW-0119">Carbohydrate metabolism</keyword>
<dbReference type="GO" id="GO:0016829">
    <property type="term" value="F:lyase activity"/>
    <property type="evidence" value="ECO:0007669"/>
    <property type="project" value="UniProtKB-KW"/>
</dbReference>
<evidence type="ECO:0000256" key="5">
    <source>
        <dbReference type="ARBA" id="ARBA00023277"/>
    </source>
</evidence>
<dbReference type="PATRIC" id="fig|1423784.4.peg.1379"/>
<dbReference type="PANTHER" id="PTHR30246">
    <property type="entry name" value="2-KETO-3-DEOXY-6-PHOSPHOGLUCONATE ALDOLASE"/>
    <property type="match status" value="1"/>
</dbReference>
<gene>
    <name evidence="6" type="ORF">FC51_GL001354</name>
</gene>
<sequence length="214" mass="23852">MRVENYPKLTVIMRGYTYEQAMLIIKILSNYDHKLAVEVTTNNPDHLQVIRDGIAQYGDKVYIGVGTVLNLQHAKEAIAAGAQFMLGPQQFTDDIYELAKNKHVLTIPGAMTPTEVYTQFQKGADIVKIFPAVTVGSEMFKQVQGPLGKRRLMAVGGINLKNVQDFFWNGASYAGVGSNFFNKQDVQSLNEAGLRESIENFLNMIKPTEAQYAK</sequence>
<evidence type="ECO:0000313" key="7">
    <source>
        <dbReference type="Proteomes" id="UP000051957"/>
    </source>
</evidence>
<proteinExistence type="inferred from homology"/>
<name>A0A0R1YQB6_9LACO</name>
<dbReference type="Gene3D" id="3.20.20.70">
    <property type="entry name" value="Aldolase class I"/>
    <property type="match status" value="1"/>
</dbReference>
<keyword evidence="4" id="KW-0456">Lyase</keyword>
<dbReference type="SUPFAM" id="SSF51569">
    <property type="entry name" value="Aldolase"/>
    <property type="match status" value="1"/>
</dbReference>
<dbReference type="PANTHER" id="PTHR30246:SF1">
    <property type="entry name" value="2-DEHYDRO-3-DEOXY-6-PHOSPHOGALACTONATE ALDOLASE-RELATED"/>
    <property type="match status" value="1"/>
</dbReference>
<organism evidence="6 7">
    <name type="scientific">Lentilactobacillus parabuchneri DSM 5707 = NBRC 107865</name>
    <dbReference type="NCBI Taxonomy" id="1423784"/>
    <lineage>
        <taxon>Bacteria</taxon>
        <taxon>Bacillati</taxon>
        <taxon>Bacillota</taxon>
        <taxon>Bacilli</taxon>
        <taxon>Lactobacillales</taxon>
        <taxon>Lactobacillaceae</taxon>
        <taxon>Lentilactobacillus</taxon>
    </lineage>
</organism>
<comment type="pathway">
    <text evidence="1">Carbohydrate acid metabolism.</text>
</comment>
<protein>
    <submittedName>
        <fullName evidence="6">2-dehydro-3-deoxyphosphogluconate aldolase</fullName>
    </submittedName>
</protein>
<dbReference type="CDD" id="cd00452">
    <property type="entry name" value="KDPG_aldolase"/>
    <property type="match status" value="1"/>
</dbReference>
<dbReference type="AlphaFoldDB" id="A0A0R1YQB6"/>
<comment type="caution">
    <text evidence="6">The sequence shown here is derived from an EMBL/GenBank/DDBJ whole genome shotgun (WGS) entry which is preliminary data.</text>
</comment>
<dbReference type="Pfam" id="PF01081">
    <property type="entry name" value="Aldolase"/>
    <property type="match status" value="1"/>
</dbReference>
<evidence type="ECO:0000256" key="3">
    <source>
        <dbReference type="ARBA" id="ARBA00011233"/>
    </source>
</evidence>
<evidence type="ECO:0000256" key="4">
    <source>
        <dbReference type="ARBA" id="ARBA00023239"/>
    </source>
</evidence>
<comment type="subunit">
    <text evidence="3">Homotrimer.</text>
</comment>